<dbReference type="PANTHER" id="PTHR30408">
    <property type="entry name" value="TYPE-1 RESTRICTION ENZYME ECOKI SPECIFICITY PROTEIN"/>
    <property type="match status" value="1"/>
</dbReference>
<reference evidence="6" key="1">
    <citation type="submission" date="2023-08" db="EMBL/GenBank/DDBJ databases">
        <title>Rhodospirillaceae gen. nov., a novel taxon isolated from the Yangtze River Yuezi River estuary sludge.</title>
        <authorList>
            <person name="Ruan L."/>
        </authorList>
    </citation>
    <scope>NUCLEOTIDE SEQUENCE [LARGE SCALE GENOMIC DNA]</scope>
    <source>
        <strain evidence="6">R-7</strain>
    </source>
</reference>
<feature type="domain" description="Type I restriction modification DNA specificity" evidence="4">
    <location>
        <begin position="199"/>
        <end position="380"/>
    </location>
</feature>
<proteinExistence type="inferred from homology"/>
<dbReference type="SUPFAM" id="SSF116734">
    <property type="entry name" value="DNA methylase specificity domain"/>
    <property type="match status" value="2"/>
</dbReference>
<organism evidence="5 6">
    <name type="scientific">Dongia sedimenti</name>
    <dbReference type="NCBI Taxonomy" id="3064282"/>
    <lineage>
        <taxon>Bacteria</taxon>
        <taxon>Pseudomonadati</taxon>
        <taxon>Pseudomonadota</taxon>
        <taxon>Alphaproteobacteria</taxon>
        <taxon>Rhodospirillales</taxon>
        <taxon>Dongiaceae</taxon>
        <taxon>Dongia</taxon>
    </lineage>
</organism>
<accession>A0ABU0YKL7</accession>
<comment type="similarity">
    <text evidence="1">Belongs to the type-I restriction system S methylase family.</text>
</comment>
<comment type="caution">
    <text evidence="5">The sequence shown here is derived from an EMBL/GenBank/DDBJ whole genome shotgun (WGS) entry which is preliminary data.</text>
</comment>
<dbReference type="PANTHER" id="PTHR30408:SF12">
    <property type="entry name" value="TYPE I RESTRICTION ENZYME MJAVIII SPECIFICITY SUBUNIT"/>
    <property type="match status" value="1"/>
</dbReference>
<keyword evidence="6" id="KW-1185">Reference proteome</keyword>
<name>A0ABU0YKL7_9PROT</name>
<dbReference type="Gene3D" id="3.90.220.20">
    <property type="entry name" value="DNA methylase specificity domains"/>
    <property type="match status" value="2"/>
</dbReference>
<keyword evidence="5" id="KW-0255">Endonuclease</keyword>
<dbReference type="InterPro" id="IPR044946">
    <property type="entry name" value="Restrct_endonuc_typeI_TRD_sf"/>
</dbReference>
<dbReference type="RefSeq" id="WP_379954684.1">
    <property type="nucleotide sequence ID" value="NZ_JAUYVI010000002.1"/>
</dbReference>
<evidence type="ECO:0000313" key="6">
    <source>
        <dbReference type="Proteomes" id="UP001230156"/>
    </source>
</evidence>
<keyword evidence="3" id="KW-0238">DNA-binding</keyword>
<evidence type="ECO:0000256" key="2">
    <source>
        <dbReference type="ARBA" id="ARBA00022747"/>
    </source>
</evidence>
<gene>
    <name evidence="5" type="ORF">Q8A70_06380</name>
</gene>
<sequence length="416" mass="45308">MLEASIRLSDLCDFVGVQVDPASFDDGTYVGLEHIAPGRFTRIREGAATEVQSSKFAFQSGDVLYGKLRPYLDKAVLAFDSGICTTELLVLRPKEGVDPRFLLGVVHSPSFVKYAVSGTTGVQHPRTSWNHISEFELPAHEPDEQIKIARFLWVVHEAVTANETAIEAGTRLKRAAMRALFTKGLRGAPQKETEIGPVPESWDVVSLGSLGRVGNGSTPKKTIHGYWKGGDFPWLTSAKVYDRDIVAADQFVTPLALRDCHLPIIEPGAILIAITGQGKTLGHCAVLRMRAAVNQHIAYVATDLGKADPSFVRGYLETKYDYLRQVGVGGGSTKGALTCAFLRSLLIPFPPSLDEQREIVAVLDAIDRKIDLHRTKRAVLDELFKTILHKLMTGEIRLADLDLSALDAKSAAGPAA</sequence>
<dbReference type="EMBL" id="JAUYVI010000002">
    <property type="protein sequence ID" value="MDQ7247283.1"/>
    <property type="molecule type" value="Genomic_DNA"/>
</dbReference>
<keyword evidence="5" id="KW-0540">Nuclease</keyword>
<dbReference type="InterPro" id="IPR052021">
    <property type="entry name" value="Type-I_RS_S_subunit"/>
</dbReference>
<dbReference type="Proteomes" id="UP001230156">
    <property type="component" value="Unassembled WGS sequence"/>
</dbReference>
<dbReference type="GO" id="GO:0016787">
    <property type="term" value="F:hydrolase activity"/>
    <property type="evidence" value="ECO:0007669"/>
    <property type="project" value="UniProtKB-KW"/>
</dbReference>
<dbReference type="Pfam" id="PF01420">
    <property type="entry name" value="Methylase_S"/>
    <property type="match status" value="1"/>
</dbReference>
<keyword evidence="2" id="KW-0680">Restriction system</keyword>
<dbReference type="GO" id="GO:0004519">
    <property type="term" value="F:endonuclease activity"/>
    <property type="evidence" value="ECO:0007669"/>
    <property type="project" value="UniProtKB-KW"/>
</dbReference>
<evidence type="ECO:0000256" key="3">
    <source>
        <dbReference type="ARBA" id="ARBA00023125"/>
    </source>
</evidence>
<dbReference type="CDD" id="cd17247">
    <property type="entry name" value="RMtype1_S_Eco2747I-TRD2-CR2_like"/>
    <property type="match status" value="1"/>
</dbReference>
<dbReference type="EC" id="3.1.21.-" evidence="5"/>
<dbReference type="InterPro" id="IPR000055">
    <property type="entry name" value="Restrct_endonuc_typeI_TRD"/>
</dbReference>
<keyword evidence="5" id="KW-0378">Hydrolase</keyword>
<protein>
    <submittedName>
        <fullName evidence="5">Restriction endonuclease subunit S</fullName>
        <ecNumber evidence="5">3.1.21.-</ecNumber>
    </submittedName>
</protein>
<evidence type="ECO:0000259" key="4">
    <source>
        <dbReference type="Pfam" id="PF01420"/>
    </source>
</evidence>
<evidence type="ECO:0000256" key="1">
    <source>
        <dbReference type="ARBA" id="ARBA00010923"/>
    </source>
</evidence>
<evidence type="ECO:0000313" key="5">
    <source>
        <dbReference type="EMBL" id="MDQ7247283.1"/>
    </source>
</evidence>